<keyword evidence="1" id="KW-0472">Membrane</keyword>
<keyword evidence="1" id="KW-0812">Transmembrane</keyword>
<feature type="transmembrane region" description="Helical" evidence="1">
    <location>
        <begin position="18"/>
        <end position="36"/>
    </location>
</feature>
<keyword evidence="1" id="KW-1133">Transmembrane helix</keyword>
<feature type="transmembrane region" description="Helical" evidence="1">
    <location>
        <begin position="110"/>
        <end position="131"/>
    </location>
</feature>
<organism evidence="2">
    <name type="scientific">Noctiluca scintillans</name>
    <name type="common">Sea sparkle</name>
    <name type="synonym">Red tide dinoflagellate</name>
    <dbReference type="NCBI Taxonomy" id="2966"/>
    <lineage>
        <taxon>Eukaryota</taxon>
        <taxon>Sar</taxon>
        <taxon>Alveolata</taxon>
        <taxon>Dinophyceae</taxon>
        <taxon>Noctilucales</taxon>
        <taxon>Noctilucaceae</taxon>
        <taxon>Noctiluca</taxon>
    </lineage>
</organism>
<gene>
    <name evidence="2" type="ORF">NSCI0253_LOCUS12535</name>
</gene>
<proteinExistence type="predicted"/>
<feature type="transmembrane region" description="Helical" evidence="1">
    <location>
        <begin position="143"/>
        <end position="163"/>
    </location>
</feature>
<dbReference type="AlphaFoldDB" id="A0A7S1A057"/>
<accession>A0A7S1A057</accession>
<evidence type="ECO:0000256" key="1">
    <source>
        <dbReference type="SAM" id="Phobius"/>
    </source>
</evidence>
<name>A0A7S1A057_NOCSC</name>
<reference evidence="2" key="1">
    <citation type="submission" date="2021-01" db="EMBL/GenBank/DDBJ databases">
        <authorList>
            <person name="Corre E."/>
            <person name="Pelletier E."/>
            <person name="Niang G."/>
            <person name="Scheremetjew M."/>
            <person name="Finn R."/>
            <person name="Kale V."/>
            <person name="Holt S."/>
            <person name="Cochrane G."/>
            <person name="Meng A."/>
            <person name="Brown T."/>
            <person name="Cohen L."/>
        </authorList>
    </citation>
    <scope>NUCLEOTIDE SEQUENCE</scope>
</reference>
<evidence type="ECO:0000313" key="2">
    <source>
        <dbReference type="EMBL" id="CAD8838187.1"/>
    </source>
</evidence>
<dbReference type="EMBL" id="HBFQ01017922">
    <property type="protein sequence ID" value="CAD8838187.1"/>
    <property type="molecule type" value="Transcribed_RNA"/>
</dbReference>
<feature type="transmembrane region" description="Helical" evidence="1">
    <location>
        <begin position="84"/>
        <end position="104"/>
    </location>
</feature>
<protein>
    <submittedName>
        <fullName evidence="2">Uncharacterized protein</fullName>
    </submittedName>
</protein>
<sequence>MGEYHAYGSTLGLVSRRLFVLCFCALFTFSCLFSVLTDALETRVLLSFFDKTSSVSVGCSGYHCYTVFSCPSMAASSFRVREPLSTLLALVVFPFGWHACHHGYRATLSLVSYFTWAYAFLHLGIFVWNFAYIFTCSAYPTDVIKCVLVSLFSGLSTDVTTILNSLQYYPFVEVALITSGYNVLAWYALKFAIWIAFLFFVAREMRMLAALMERGPIGLGNHFEIAWDEGLNFDAIYRDLGRKKQSRFLEDAESPLVANIDTTKGYLFHRFDYGTTNKEPLRQVEWEHECEKRPNAHGYMENLVENIDFDDVAFDDGADYDEPVRQATIDML</sequence>
<feature type="transmembrane region" description="Helical" evidence="1">
    <location>
        <begin position="183"/>
        <end position="202"/>
    </location>
</feature>